<dbReference type="RefSeq" id="WP_263542900.1">
    <property type="nucleotide sequence ID" value="NZ_JAOVZO020000003.1"/>
</dbReference>
<dbReference type="Gene3D" id="3.40.50.12370">
    <property type="match status" value="1"/>
</dbReference>
<dbReference type="CDD" id="cd00293">
    <property type="entry name" value="USP-like"/>
    <property type="match status" value="1"/>
</dbReference>
<dbReference type="Pfam" id="PF00582">
    <property type="entry name" value="Usp"/>
    <property type="match status" value="1"/>
</dbReference>
<name>A0A9X4BFS8_9GAMM</name>
<gene>
    <name evidence="2" type="ORF">OD750_003905</name>
</gene>
<sequence>MQSILALGNSHDRWDADFGYAAKFAALTESSLTGTLVCPTPSASGALYGATEAFALILESIRSAERKAYEARGEFEKWARDQGVRHAAWQVAEGSVPDVLRHLGNWHDLLVLTRRDWGDAEAAQIGAVAIRSGLPALVVPPDFDDAPSLRSVAVAWNGSAEAVRAIHAARPLLERAGRVTVLSGEIRDPFSEIGWLPNFNLESYFARHAIPVSFVAIGASGADAGRAILDAAAANEATLLVMGAYGRSRFSEWAFGGATRHALAHAPMPLLLRH</sequence>
<proteinExistence type="predicted"/>
<organism evidence="2 3">
    <name type="scientific">Tahibacter soli</name>
    <dbReference type="NCBI Taxonomy" id="2983605"/>
    <lineage>
        <taxon>Bacteria</taxon>
        <taxon>Pseudomonadati</taxon>
        <taxon>Pseudomonadota</taxon>
        <taxon>Gammaproteobacteria</taxon>
        <taxon>Lysobacterales</taxon>
        <taxon>Rhodanobacteraceae</taxon>
        <taxon>Tahibacter</taxon>
    </lineage>
</organism>
<evidence type="ECO:0000313" key="3">
    <source>
        <dbReference type="Proteomes" id="UP001139971"/>
    </source>
</evidence>
<dbReference type="SUPFAM" id="SSF52402">
    <property type="entry name" value="Adenine nucleotide alpha hydrolases-like"/>
    <property type="match status" value="2"/>
</dbReference>
<reference evidence="2" key="1">
    <citation type="submission" date="2023-02" db="EMBL/GenBank/DDBJ databases">
        <title>Tahibacter soli sp. nov. isolated from soil.</title>
        <authorList>
            <person name="Baek J.H."/>
            <person name="Lee J.K."/>
            <person name="Choi D.G."/>
            <person name="Jeon C.O."/>
        </authorList>
    </citation>
    <scope>NUCLEOTIDE SEQUENCE</scope>
    <source>
        <strain evidence="2">BL</strain>
    </source>
</reference>
<dbReference type="AlphaFoldDB" id="A0A9X4BFS8"/>
<dbReference type="EMBL" id="JAOVZO020000003">
    <property type="protein sequence ID" value="MDC8011685.1"/>
    <property type="molecule type" value="Genomic_DNA"/>
</dbReference>
<dbReference type="InterPro" id="IPR006016">
    <property type="entry name" value="UspA"/>
</dbReference>
<feature type="domain" description="UspA" evidence="1">
    <location>
        <begin position="222"/>
        <end position="272"/>
    </location>
</feature>
<dbReference type="Proteomes" id="UP001139971">
    <property type="component" value="Unassembled WGS sequence"/>
</dbReference>
<protein>
    <submittedName>
        <fullName evidence="2">Universal stress protein</fullName>
    </submittedName>
</protein>
<keyword evidence="3" id="KW-1185">Reference proteome</keyword>
<evidence type="ECO:0000259" key="1">
    <source>
        <dbReference type="Pfam" id="PF00582"/>
    </source>
</evidence>
<accession>A0A9X4BFS8</accession>
<comment type="caution">
    <text evidence="2">The sequence shown here is derived from an EMBL/GenBank/DDBJ whole genome shotgun (WGS) entry which is preliminary data.</text>
</comment>
<evidence type="ECO:0000313" key="2">
    <source>
        <dbReference type="EMBL" id="MDC8011685.1"/>
    </source>
</evidence>